<evidence type="ECO:0000313" key="2">
    <source>
        <dbReference type="EMBL" id="KAJ8893177.1"/>
    </source>
</evidence>
<evidence type="ECO:0000256" key="1">
    <source>
        <dbReference type="SAM" id="MobiDB-lite"/>
    </source>
</evidence>
<feature type="compositionally biased region" description="Polar residues" evidence="1">
    <location>
        <begin position="135"/>
        <end position="147"/>
    </location>
</feature>
<protein>
    <submittedName>
        <fullName evidence="2">Uncharacterized protein</fullName>
    </submittedName>
</protein>
<feature type="region of interest" description="Disordered" evidence="1">
    <location>
        <begin position="133"/>
        <end position="156"/>
    </location>
</feature>
<keyword evidence="3" id="KW-1185">Reference proteome</keyword>
<feature type="compositionally biased region" description="Basic and acidic residues" evidence="1">
    <location>
        <begin position="1"/>
        <end position="14"/>
    </location>
</feature>
<proteinExistence type="predicted"/>
<evidence type="ECO:0000313" key="3">
    <source>
        <dbReference type="Proteomes" id="UP001159363"/>
    </source>
</evidence>
<comment type="caution">
    <text evidence="2">The sequence shown here is derived from an EMBL/GenBank/DDBJ whole genome shotgun (WGS) entry which is preliminary data.</text>
</comment>
<reference evidence="2 3" key="1">
    <citation type="submission" date="2023-02" db="EMBL/GenBank/DDBJ databases">
        <title>LHISI_Scaffold_Assembly.</title>
        <authorList>
            <person name="Stuart O.P."/>
            <person name="Cleave R."/>
            <person name="Magrath M.J.L."/>
            <person name="Mikheyev A.S."/>
        </authorList>
    </citation>
    <scope>NUCLEOTIDE SEQUENCE [LARGE SCALE GENOMIC DNA]</scope>
    <source>
        <strain evidence="2">Daus_M_001</strain>
        <tissue evidence="2">Leg muscle</tissue>
    </source>
</reference>
<dbReference type="Proteomes" id="UP001159363">
    <property type="component" value="Chromosome 2"/>
</dbReference>
<dbReference type="EMBL" id="JARBHB010000002">
    <property type="protein sequence ID" value="KAJ8893177.1"/>
    <property type="molecule type" value="Genomic_DNA"/>
</dbReference>
<gene>
    <name evidence="2" type="ORF">PR048_005760</name>
</gene>
<name>A0ABQ9I930_9NEOP</name>
<organism evidence="2 3">
    <name type="scientific">Dryococelus australis</name>
    <dbReference type="NCBI Taxonomy" id="614101"/>
    <lineage>
        <taxon>Eukaryota</taxon>
        <taxon>Metazoa</taxon>
        <taxon>Ecdysozoa</taxon>
        <taxon>Arthropoda</taxon>
        <taxon>Hexapoda</taxon>
        <taxon>Insecta</taxon>
        <taxon>Pterygota</taxon>
        <taxon>Neoptera</taxon>
        <taxon>Polyneoptera</taxon>
        <taxon>Phasmatodea</taxon>
        <taxon>Verophasmatodea</taxon>
        <taxon>Anareolatae</taxon>
        <taxon>Phasmatidae</taxon>
        <taxon>Eurycanthinae</taxon>
        <taxon>Dryococelus</taxon>
    </lineage>
</organism>
<accession>A0ABQ9I930</accession>
<sequence>MKGQGKREIPEKTRRPVASSGMIPTCEVPEATPSGIEPGSPRWEANSLTTTSPWPPILSSFVKEQCRVHVKISFATDPNLRHPGRCALHRPCCRGHGSDGRRQGRLAEQQRRHRATIYNGVQFRVRAHSVRYSGVTDSRAGQRQAGEQETPDLGRR</sequence>
<feature type="region of interest" description="Disordered" evidence="1">
    <location>
        <begin position="1"/>
        <end position="41"/>
    </location>
</feature>